<dbReference type="Proteomes" id="UP000326759">
    <property type="component" value="Unassembled WGS sequence"/>
</dbReference>
<dbReference type="InterPro" id="IPR001841">
    <property type="entry name" value="Znf_RING"/>
</dbReference>
<dbReference type="FunFam" id="3.30.1370.10:FF:000012">
    <property type="entry name" value="Mex-3 RNA-binding family member D"/>
    <property type="match status" value="1"/>
</dbReference>
<evidence type="ECO:0000259" key="12">
    <source>
        <dbReference type="PROSITE" id="PS50089"/>
    </source>
</evidence>
<evidence type="ECO:0000256" key="6">
    <source>
        <dbReference type="ARBA" id="ARBA00022833"/>
    </source>
</evidence>
<evidence type="ECO:0000256" key="7">
    <source>
        <dbReference type="ARBA" id="ARBA00022884"/>
    </source>
</evidence>
<dbReference type="SUPFAM" id="SSF54791">
    <property type="entry name" value="Eukaryotic type KH-domain (KH-domain type I)"/>
    <property type="match status" value="2"/>
</dbReference>
<dbReference type="InterPro" id="IPR004087">
    <property type="entry name" value="KH_dom"/>
</dbReference>
<keyword evidence="4" id="KW-0677">Repeat</keyword>
<feature type="region of interest" description="Disordered" evidence="11">
    <location>
        <begin position="1"/>
        <end position="22"/>
    </location>
</feature>
<dbReference type="InterPro" id="IPR013083">
    <property type="entry name" value="Znf_RING/FYVE/PHD"/>
</dbReference>
<comment type="subcellular location">
    <subcellularLocation>
        <location evidence="2">Cytoplasm</location>
    </subcellularLocation>
    <subcellularLocation>
        <location evidence="1">Nucleus</location>
    </subcellularLocation>
</comment>
<dbReference type="InterPro" id="IPR047228">
    <property type="entry name" value="KH-I_MEX3_rpt1"/>
</dbReference>
<evidence type="ECO:0000256" key="1">
    <source>
        <dbReference type="ARBA" id="ARBA00004123"/>
    </source>
</evidence>
<feature type="region of interest" description="Disordered" evidence="11">
    <location>
        <begin position="522"/>
        <end position="541"/>
    </location>
</feature>
<dbReference type="InterPro" id="IPR036612">
    <property type="entry name" value="KH_dom_type_1_sf"/>
</dbReference>
<dbReference type="CDD" id="cd22423">
    <property type="entry name" value="KH-I_MEX3_rpt1"/>
    <property type="match status" value="1"/>
</dbReference>
<dbReference type="PANTHER" id="PTHR23285">
    <property type="entry name" value="RING FINGER AND KH DOMAIN CONTAINING PROTEIN 1"/>
    <property type="match status" value="1"/>
</dbReference>
<evidence type="ECO:0000256" key="5">
    <source>
        <dbReference type="ARBA" id="ARBA00022771"/>
    </source>
</evidence>
<dbReference type="EMBL" id="SEYY01019080">
    <property type="protein sequence ID" value="KAB7498694.1"/>
    <property type="molecule type" value="Genomic_DNA"/>
</dbReference>
<dbReference type="GO" id="GO:0005737">
    <property type="term" value="C:cytoplasm"/>
    <property type="evidence" value="ECO:0007669"/>
    <property type="project" value="UniProtKB-SubCell"/>
</dbReference>
<dbReference type="Pfam" id="PF13920">
    <property type="entry name" value="zf-C3HC4_3"/>
    <property type="match status" value="1"/>
</dbReference>
<dbReference type="PROSITE" id="PS50089">
    <property type="entry name" value="ZF_RING_2"/>
    <property type="match status" value="1"/>
</dbReference>
<dbReference type="InterPro" id="IPR047227">
    <property type="entry name" value="MEX3"/>
</dbReference>
<organism evidence="13 14">
    <name type="scientific">Armadillidium nasatum</name>
    <dbReference type="NCBI Taxonomy" id="96803"/>
    <lineage>
        <taxon>Eukaryota</taxon>
        <taxon>Metazoa</taxon>
        <taxon>Ecdysozoa</taxon>
        <taxon>Arthropoda</taxon>
        <taxon>Crustacea</taxon>
        <taxon>Multicrustacea</taxon>
        <taxon>Malacostraca</taxon>
        <taxon>Eumalacostraca</taxon>
        <taxon>Peracarida</taxon>
        <taxon>Isopoda</taxon>
        <taxon>Oniscidea</taxon>
        <taxon>Crinocheta</taxon>
        <taxon>Armadillidiidae</taxon>
        <taxon>Armadillidium</taxon>
    </lineage>
</organism>
<keyword evidence="8" id="KW-0539">Nucleus</keyword>
<dbReference type="GO" id="GO:0010468">
    <property type="term" value="P:regulation of gene expression"/>
    <property type="evidence" value="ECO:0007669"/>
    <property type="project" value="UniProtKB-ARBA"/>
</dbReference>
<protein>
    <submittedName>
        <fullName evidence="13">RNA-binding protein MEX3B</fullName>
    </submittedName>
</protein>
<reference evidence="13 14" key="1">
    <citation type="journal article" date="2019" name="PLoS Biol.">
        <title>Sex chromosomes control vertical transmission of feminizing Wolbachia symbionts in an isopod.</title>
        <authorList>
            <person name="Becking T."/>
            <person name="Chebbi M.A."/>
            <person name="Giraud I."/>
            <person name="Moumen B."/>
            <person name="Laverre T."/>
            <person name="Caubet Y."/>
            <person name="Peccoud J."/>
            <person name="Gilbert C."/>
            <person name="Cordaux R."/>
        </authorList>
    </citation>
    <scope>NUCLEOTIDE SEQUENCE [LARGE SCALE GENOMIC DNA]</scope>
    <source>
        <strain evidence="13">ANa2</strain>
        <tissue evidence="13">Whole body excluding digestive tract and cuticle</tissue>
    </source>
</reference>
<keyword evidence="3" id="KW-0963">Cytoplasm</keyword>
<feature type="domain" description="RING-type" evidence="12">
    <location>
        <begin position="576"/>
        <end position="614"/>
    </location>
</feature>
<dbReference type="SMART" id="SM00322">
    <property type="entry name" value="KH"/>
    <property type="match status" value="2"/>
</dbReference>
<keyword evidence="6" id="KW-0862">Zinc</keyword>
<dbReference type="GO" id="GO:0008270">
    <property type="term" value="F:zinc ion binding"/>
    <property type="evidence" value="ECO:0007669"/>
    <property type="project" value="UniProtKB-KW"/>
</dbReference>
<sequence length="626" mass="65640">MPASSLFEMDRPTSTPSNALTSTMDDQRALQIALELSLLGISNESTVPTNEPEYVVSGLSEAERSRRSQNMTECVAVPSSEHVAEIVGRQDFYKHSHNFENHFTALGKEFWSLHKIESGCKIKALRAKTNTYIKTPVRGEEPVFVVTGRKEDVAMARREILSAAEHFSQIRACRKNNLNGSMAPGPPTNVPGQITISVRVPYRVVGLVVGPKGATIKRIQQQSHTYIVTPSRDKEPVFEVTGLPDSVEHARKEIEAHIAMRTGALLDAEETSNAVANAVSAVTYASVNGKQSDFGNGASSHSLDNLFSSSELMSSLYKLNQSTFGSFNGGLSSLGGSSVGGSSLNALNSLNSTSTMNTLNNLGGTSSTLGSTLSSLPPLSDINYLLGDSNSLLSSKTMENSLFPPLGTAGSAQSKLELNGALGSLYSVDEGLGSMGSSMGSSPSFDPNPSSLWGDIGRNMASSLSSVSNSNGGSLSSNLSLTRRSSSASGQSPPSSRLSPTLELHPSARRISSDPSVNLAPGSFSSMLTSNNTSGSSASTPELALGSVQQMSSSLGAAGTANCSSGTSSPTMEKRCRSCGDNPVVAALVPCGHNLFCMDCATRLASESGKCTICLEEVSQAIRIFS</sequence>
<dbReference type="SUPFAM" id="SSF57850">
    <property type="entry name" value="RING/U-box"/>
    <property type="match status" value="1"/>
</dbReference>
<dbReference type="PROSITE" id="PS50084">
    <property type="entry name" value="KH_TYPE_1"/>
    <property type="match status" value="1"/>
</dbReference>
<dbReference type="GO" id="GO:0003723">
    <property type="term" value="F:RNA binding"/>
    <property type="evidence" value="ECO:0007669"/>
    <property type="project" value="UniProtKB-UniRule"/>
</dbReference>
<keyword evidence="5 10" id="KW-0479">Metal-binding</keyword>
<dbReference type="Gene3D" id="3.30.40.10">
    <property type="entry name" value="Zinc/RING finger domain, C3HC4 (zinc finger)"/>
    <property type="match status" value="1"/>
</dbReference>
<dbReference type="GO" id="GO:0005634">
    <property type="term" value="C:nucleus"/>
    <property type="evidence" value="ECO:0007669"/>
    <property type="project" value="UniProtKB-SubCell"/>
</dbReference>
<accession>A0A5N5SWV5</accession>
<keyword evidence="5 10" id="KW-0863">Zinc-finger</keyword>
<feature type="compositionally biased region" description="Low complexity" evidence="11">
    <location>
        <begin position="529"/>
        <end position="540"/>
    </location>
</feature>
<keyword evidence="7 9" id="KW-0694">RNA-binding</keyword>
<evidence type="ECO:0000256" key="4">
    <source>
        <dbReference type="ARBA" id="ARBA00022737"/>
    </source>
</evidence>
<evidence type="ECO:0000313" key="13">
    <source>
        <dbReference type="EMBL" id="KAB7498694.1"/>
    </source>
</evidence>
<evidence type="ECO:0000256" key="3">
    <source>
        <dbReference type="ARBA" id="ARBA00022490"/>
    </source>
</evidence>
<name>A0A5N5SWV5_9CRUS</name>
<evidence type="ECO:0000256" key="8">
    <source>
        <dbReference type="ARBA" id="ARBA00023242"/>
    </source>
</evidence>
<feature type="compositionally biased region" description="Polar residues" evidence="11">
    <location>
        <begin position="12"/>
        <end position="22"/>
    </location>
</feature>
<dbReference type="AlphaFoldDB" id="A0A5N5SWV5"/>
<evidence type="ECO:0000256" key="10">
    <source>
        <dbReference type="PROSITE-ProRule" id="PRU00175"/>
    </source>
</evidence>
<dbReference type="CDD" id="cd16518">
    <property type="entry name" value="RING-HC_MEX3"/>
    <property type="match status" value="1"/>
</dbReference>
<keyword evidence="14" id="KW-1185">Reference proteome</keyword>
<dbReference type="InterPro" id="IPR004088">
    <property type="entry name" value="KH_dom_type_1"/>
</dbReference>
<dbReference type="OrthoDB" id="427410at2759"/>
<comment type="caution">
    <text evidence="13">The sequence shown here is derived from an EMBL/GenBank/DDBJ whole genome shotgun (WGS) entry which is preliminary data.</text>
</comment>
<evidence type="ECO:0000256" key="11">
    <source>
        <dbReference type="SAM" id="MobiDB-lite"/>
    </source>
</evidence>
<dbReference type="Gene3D" id="3.30.1370.10">
    <property type="entry name" value="K Homology domain, type 1"/>
    <property type="match status" value="2"/>
</dbReference>
<dbReference type="InterPro" id="IPR047226">
    <property type="entry name" value="KH-I_MEX3_rpt2"/>
</dbReference>
<dbReference type="Pfam" id="PF00013">
    <property type="entry name" value="KH_1"/>
    <property type="match status" value="2"/>
</dbReference>
<feature type="compositionally biased region" description="Low complexity" evidence="11">
    <location>
        <begin position="464"/>
        <end position="500"/>
    </location>
</feature>
<gene>
    <name evidence="13" type="primary">mex3b</name>
    <name evidence="13" type="ORF">Anas_10940</name>
</gene>
<evidence type="ECO:0000256" key="9">
    <source>
        <dbReference type="PROSITE-ProRule" id="PRU00117"/>
    </source>
</evidence>
<evidence type="ECO:0000313" key="14">
    <source>
        <dbReference type="Proteomes" id="UP000326759"/>
    </source>
</evidence>
<evidence type="ECO:0000256" key="2">
    <source>
        <dbReference type="ARBA" id="ARBA00004496"/>
    </source>
</evidence>
<dbReference type="CDD" id="cd22424">
    <property type="entry name" value="KH-I_MEX3_rpt2"/>
    <property type="match status" value="1"/>
</dbReference>
<proteinExistence type="predicted"/>
<feature type="region of interest" description="Disordered" evidence="11">
    <location>
        <begin position="464"/>
        <end position="517"/>
    </location>
</feature>
<dbReference type="PANTHER" id="PTHR23285:SF7">
    <property type="entry name" value="LD09246P1"/>
    <property type="match status" value="1"/>
</dbReference>